<reference evidence="2" key="1">
    <citation type="submission" date="2016-02" db="EMBL/GenBank/DDBJ databases">
        <title>WGS assembly of Manihot esculenta.</title>
        <authorList>
            <person name="Bredeson J.V."/>
            <person name="Prochnik S.E."/>
            <person name="Lyons J.B."/>
            <person name="Schmutz J."/>
            <person name="Grimwood J."/>
            <person name="Vrebalov J."/>
            <person name="Bart R.S."/>
            <person name="Amuge T."/>
            <person name="Ferguson M.E."/>
            <person name="Green R."/>
            <person name="Putnam N."/>
            <person name="Stites J."/>
            <person name="Rounsley S."/>
            <person name="Rokhsar D.S."/>
        </authorList>
    </citation>
    <scope>NUCLEOTIDE SEQUENCE [LARGE SCALE GENOMIC DNA]</scope>
    <source>
        <tissue evidence="2">Leaf</tissue>
    </source>
</reference>
<keyword evidence="1" id="KW-0472">Membrane</keyword>
<gene>
    <name evidence="2" type="ORF">MANES_08G010500</name>
</gene>
<accession>A0A2C9VCC1</accession>
<proteinExistence type="predicted"/>
<name>A0A2C9VCC1_MANES</name>
<dbReference type="AlphaFoldDB" id="A0A2C9VCC1"/>
<evidence type="ECO:0000313" key="2">
    <source>
        <dbReference type="EMBL" id="OAY42718.1"/>
    </source>
</evidence>
<protein>
    <recommendedName>
        <fullName evidence="3">Transmembrane protein</fullName>
    </recommendedName>
</protein>
<feature type="transmembrane region" description="Helical" evidence="1">
    <location>
        <begin position="94"/>
        <end position="113"/>
    </location>
</feature>
<keyword evidence="1" id="KW-1133">Transmembrane helix</keyword>
<feature type="transmembrane region" description="Helical" evidence="1">
    <location>
        <begin position="67"/>
        <end position="88"/>
    </location>
</feature>
<evidence type="ECO:0000256" key="1">
    <source>
        <dbReference type="SAM" id="Phobius"/>
    </source>
</evidence>
<sequence>MPPTLRKYINFQVPLSKTSESVNKLQSHQQCRRRSHHYSSPTLEPPLHFSYRVPTVDKNGSIPIPTIMLVFVLDSPFSLLIALVLFVLLFRFALVLFFLVLLFAFCSNLVLLISDLL</sequence>
<dbReference type="EMBL" id="CM004394">
    <property type="protein sequence ID" value="OAY42718.1"/>
    <property type="molecule type" value="Genomic_DNA"/>
</dbReference>
<keyword evidence="1" id="KW-0812">Transmembrane</keyword>
<evidence type="ECO:0008006" key="3">
    <source>
        <dbReference type="Google" id="ProtNLM"/>
    </source>
</evidence>
<organism evidence="2">
    <name type="scientific">Manihot esculenta</name>
    <name type="common">Cassava</name>
    <name type="synonym">Jatropha manihot</name>
    <dbReference type="NCBI Taxonomy" id="3983"/>
    <lineage>
        <taxon>Eukaryota</taxon>
        <taxon>Viridiplantae</taxon>
        <taxon>Streptophyta</taxon>
        <taxon>Embryophyta</taxon>
        <taxon>Tracheophyta</taxon>
        <taxon>Spermatophyta</taxon>
        <taxon>Magnoliopsida</taxon>
        <taxon>eudicotyledons</taxon>
        <taxon>Gunneridae</taxon>
        <taxon>Pentapetalae</taxon>
        <taxon>rosids</taxon>
        <taxon>fabids</taxon>
        <taxon>Malpighiales</taxon>
        <taxon>Euphorbiaceae</taxon>
        <taxon>Crotonoideae</taxon>
        <taxon>Manihoteae</taxon>
        <taxon>Manihot</taxon>
    </lineage>
</organism>